<organism evidence="25 26">
    <name type="scientific">Scleropages formosus</name>
    <name type="common">Asian bonytongue</name>
    <name type="synonym">Osteoglossum formosum</name>
    <dbReference type="NCBI Taxonomy" id="113540"/>
    <lineage>
        <taxon>Eukaryota</taxon>
        <taxon>Metazoa</taxon>
        <taxon>Chordata</taxon>
        <taxon>Craniata</taxon>
        <taxon>Vertebrata</taxon>
        <taxon>Euteleostomi</taxon>
        <taxon>Actinopterygii</taxon>
        <taxon>Neopterygii</taxon>
        <taxon>Teleostei</taxon>
        <taxon>Osteoglossocephala</taxon>
        <taxon>Osteoglossomorpha</taxon>
        <taxon>Osteoglossiformes</taxon>
        <taxon>Osteoglossidae</taxon>
        <taxon>Scleropages</taxon>
    </lineage>
</organism>
<evidence type="ECO:0000259" key="24">
    <source>
        <dbReference type="Pfam" id="PF04389"/>
    </source>
</evidence>
<dbReference type="InterPro" id="IPR007365">
    <property type="entry name" value="TFR-like_dimer_dom"/>
</dbReference>
<feature type="domain" description="PA" evidence="22">
    <location>
        <begin position="164"/>
        <end position="252"/>
    </location>
</feature>
<reference evidence="25" key="2">
    <citation type="submission" date="2025-08" db="UniProtKB">
        <authorList>
            <consortium name="Ensembl"/>
        </authorList>
    </citation>
    <scope>IDENTIFICATION</scope>
</reference>
<keyword evidence="5" id="KW-0031">Aminopeptidase</keyword>
<evidence type="ECO:0000313" key="25">
    <source>
        <dbReference type="Ensembl" id="ENSSFOP00015070085.1"/>
    </source>
</evidence>
<dbReference type="Gene3D" id="3.40.630.10">
    <property type="entry name" value="Zn peptidases"/>
    <property type="match status" value="1"/>
</dbReference>
<keyword evidence="11" id="KW-0862">Zinc</keyword>
<proteinExistence type="inferred from homology"/>
<keyword evidence="10" id="KW-0378">Hydrolase</keyword>
<evidence type="ECO:0000256" key="5">
    <source>
        <dbReference type="ARBA" id="ARBA00022438"/>
    </source>
</evidence>
<dbReference type="InterPro" id="IPR046450">
    <property type="entry name" value="PA_dom_sf"/>
</dbReference>
<evidence type="ECO:0000256" key="18">
    <source>
        <dbReference type="ARBA" id="ARBA00023180"/>
    </source>
</evidence>
<dbReference type="Proteomes" id="UP000694397">
    <property type="component" value="Chromosome 17"/>
</dbReference>
<dbReference type="SUPFAM" id="SSF47672">
    <property type="entry name" value="Transferrin receptor-like dimerisation domain"/>
    <property type="match status" value="1"/>
</dbReference>
<evidence type="ECO:0000256" key="13">
    <source>
        <dbReference type="ARBA" id="ARBA00022968"/>
    </source>
</evidence>
<comment type="cofactor">
    <cofactor evidence="1">
        <name>Zn(2+)</name>
        <dbReference type="ChEBI" id="CHEBI:29105"/>
    </cofactor>
</comment>
<comment type="subunit">
    <text evidence="4">Homodimer.</text>
</comment>
<comment type="subcellular location">
    <subcellularLocation>
        <location evidence="2">Apical cell membrane</location>
        <topology evidence="2">Single-pass type II membrane protein</topology>
    </subcellularLocation>
</comment>
<dbReference type="RefSeq" id="XP_018615582.1">
    <property type="nucleotide sequence ID" value="XM_018760066.2"/>
</dbReference>
<keyword evidence="26" id="KW-1185">Reference proteome</keyword>
<dbReference type="Ensembl" id="ENSSFOT00015043741.1">
    <property type="protein sequence ID" value="ENSSFOP00015070085.1"/>
    <property type="gene ID" value="ENSSFOG00015010218.2"/>
</dbReference>
<evidence type="ECO:0000256" key="12">
    <source>
        <dbReference type="ARBA" id="ARBA00022837"/>
    </source>
</evidence>
<evidence type="ECO:0000256" key="1">
    <source>
        <dbReference type="ARBA" id="ARBA00001947"/>
    </source>
</evidence>
<sequence>MLKKVLLFGLGGAVVLTVGILLGHFGIKDDSSSSECAQEAARDVDENFVTQFIEEVAAIQIEENLRTLTRVPHMATTAGDEATVKYMLSRWQDPDNGLDDAWREEYKVYLSFPNETVPNKVTVVSSSGSVLFTGTEKEKPYGPEQEDEAVVQPYAAYGPPGHAKGKLVYANEGKVSDYEYLNKTMNLAGTIAIVKYGGAGRAAKAINGALFGVAGVLVYTEPRDINDGKMSDSSETYPHSWYLPPTGVERGSFNTHFGDMLTPYLAAKEDTYRIPEADITGIPPIPIQPIGFQDAYELICELDGPGAPEAWQGAFNCTYNVGGPGFKSTSKFNSSDVQLDIYNWAELRNSSNVMGIIRGSVEPDRYVIYGNHRDSWVHGAIDPSSGTAVMLEITRVLGKMVKAGKWRPRRSIIFGSWGAEEFGLIGSTEYAEEYQSKLRQRTVAYINVDISVFANATLRAQASPIAQSVVFTASKQVKTPASDLSVYDNWIRYFNRTSPTHGLIPQVPYLTGAGSDYAPFMHFLGITSMDISYTYDRSKTKARIYPAYHTAYDTFDYSSKYIDPGFTSHQTVARVAGNVLLRLADSLLLPFSCSDYAESLEQYLSTAVESFNEKLAQHGISMVPLKDAVTKFRTAADGFNGRIESADLAKESPLKVRGINDQLMLLDRAFLDPLAFPEKISYRHVIWASRSSSVATFPGLADAFEQAEKTNLKQDWDQVHKQLSIVTQAIEGAAHTLEEVI</sequence>
<dbReference type="GeneTree" id="ENSGT01030000234598"/>
<accession>A0A8C9W3Y5</accession>
<dbReference type="InterPro" id="IPR003137">
    <property type="entry name" value="PA_domain"/>
</dbReference>
<feature type="domain" description="Peptidase M28" evidence="24">
    <location>
        <begin position="352"/>
        <end position="559"/>
    </location>
</feature>
<dbReference type="Pfam" id="PF04389">
    <property type="entry name" value="Peptidase_M28"/>
    <property type="match status" value="1"/>
</dbReference>
<keyword evidence="9" id="KW-0479">Metal-binding</keyword>
<protein>
    <recommendedName>
        <fullName evidence="20">Aminopeptidase NAALADL1</fullName>
    </recommendedName>
    <alternativeName>
        <fullName evidence="21">N-acetylated-alpha-linked acidic dipeptidase-like protein</fullName>
    </alternativeName>
</protein>
<keyword evidence="18" id="KW-0325">Glycoprotein</keyword>
<dbReference type="InterPro" id="IPR039373">
    <property type="entry name" value="Peptidase_M28B"/>
</dbReference>
<evidence type="ECO:0000256" key="11">
    <source>
        <dbReference type="ARBA" id="ARBA00022833"/>
    </source>
</evidence>
<dbReference type="SUPFAM" id="SSF53187">
    <property type="entry name" value="Zn-dependent exopeptidases"/>
    <property type="match status" value="1"/>
</dbReference>
<evidence type="ECO:0000259" key="23">
    <source>
        <dbReference type="Pfam" id="PF04253"/>
    </source>
</evidence>
<keyword evidence="8" id="KW-0812">Transmembrane</keyword>
<dbReference type="Pfam" id="PF04253">
    <property type="entry name" value="TFR_dimer"/>
    <property type="match status" value="1"/>
</dbReference>
<evidence type="ECO:0000256" key="16">
    <source>
        <dbReference type="ARBA" id="ARBA00023136"/>
    </source>
</evidence>
<evidence type="ECO:0000256" key="19">
    <source>
        <dbReference type="ARBA" id="ARBA00059290"/>
    </source>
</evidence>
<evidence type="ECO:0000259" key="22">
    <source>
        <dbReference type="Pfam" id="PF02225"/>
    </source>
</evidence>
<dbReference type="KEGG" id="sfm:108939004"/>
<keyword evidence="12" id="KW-0106">Calcium</keyword>
<dbReference type="FunFam" id="1.20.930.40:FF:000001">
    <property type="entry name" value="N-acetylated-alpha-linked acidic dipeptidase 2"/>
    <property type="match status" value="1"/>
</dbReference>
<dbReference type="SUPFAM" id="SSF52025">
    <property type="entry name" value="PA domain"/>
    <property type="match status" value="1"/>
</dbReference>
<keyword evidence="15" id="KW-0482">Metalloprotease</keyword>
<evidence type="ECO:0000256" key="10">
    <source>
        <dbReference type="ARBA" id="ARBA00022801"/>
    </source>
</evidence>
<dbReference type="GO" id="GO:0004180">
    <property type="term" value="F:carboxypeptidase activity"/>
    <property type="evidence" value="ECO:0007669"/>
    <property type="project" value="TreeGrafter"/>
</dbReference>
<reference evidence="25" key="3">
    <citation type="submission" date="2025-09" db="UniProtKB">
        <authorList>
            <consortium name="Ensembl"/>
        </authorList>
    </citation>
    <scope>IDENTIFICATION</scope>
</reference>
<comment type="function">
    <text evidence="19">Aminopeptidase with broad substrate specificity. Has lower activity with substrates that have Asp or Glu in the P2' position, or Pro in the P3' position. Lacks activity with substrates that have both Pro in the P3' position and Asp or Glu in the P2' position. Lacks carboxypeptidase activity. Lacks dipeptidyl-peptidase IV type activity.</text>
</comment>
<dbReference type="GO" id="GO:0004177">
    <property type="term" value="F:aminopeptidase activity"/>
    <property type="evidence" value="ECO:0007669"/>
    <property type="project" value="UniProtKB-KW"/>
</dbReference>
<gene>
    <name evidence="25" type="primary">NAALADL1</name>
    <name evidence="25" type="synonym">naaladl1</name>
</gene>
<keyword evidence="6" id="KW-1003">Cell membrane</keyword>
<keyword evidence="13" id="KW-0735">Signal-anchor</keyword>
<feature type="domain" description="Transferrin receptor-like dimerisation" evidence="23">
    <location>
        <begin position="620"/>
        <end position="738"/>
    </location>
</feature>
<dbReference type="GO" id="GO:0006508">
    <property type="term" value="P:proteolysis"/>
    <property type="evidence" value="ECO:0007669"/>
    <property type="project" value="UniProtKB-KW"/>
</dbReference>
<dbReference type="InterPro" id="IPR036757">
    <property type="entry name" value="TFR-like_dimer_dom_sf"/>
</dbReference>
<evidence type="ECO:0000256" key="17">
    <source>
        <dbReference type="ARBA" id="ARBA00023157"/>
    </source>
</evidence>
<dbReference type="CTD" id="10004"/>
<evidence type="ECO:0000256" key="9">
    <source>
        <dbReference type="ARBA" id="ARBA00022723"/>
    </source>
</evidence>
<evidence type="ECO:0000256" key="14">
    <source>
        <dbReference type="ARBA" id="ARBA00022989"/>
    </source>
</evidence>
<dbReference type="Pfam" id="PF02225">
    <property type="entry name" value="PA"/>
    <property type="match status" value="1"/>
</dbReference>
<evidence type="ECO:0000256" key="6">
    <source>
        <dbReference type="ARBA" id="ARBA00022475"/>
    </source>
</evidence>
<dbReference type="GO" id="GO:0046872">
    <property type="term" value="F:metal ion binding"/>
    <property type="evidence" value="ECO:0007669"/>
    <property type="project" value="UniProtKB-KW"/>
</dbReference>
<keyword evidence="14" id="KW-1133">Transmembrane helix</keyword>
<dbReference type="FunFam" id="3.40.630.10:FF:000101">
    <property type="entry name" value="N-acetylated alpha-linked acidic dipeptidase like 1"/>
    <property type="match status" value="1"/>
</dbReference>
<evidence type="ECO:0000256" key="2">
    <source>
        <dbReference type="ARBA" id="ARBA00004655"/>
    </source>
</evidence>
<keyword evidence="17" id="KW-1015">Disulfide bond</keyword>
<keyword evidence="16" id="KW-0472">Membrane</keyword>
<dbReference type="GeneID" id="108939004"/>
<dbReference type="Gene3D" id="3.50.30.30">
    <property type="match status" value="1"/>
</dbReference>
<evidence type="ECO:0000256" key="7">
    <source>
        <dbReference type="ARBA" id="ARBA00022670"/>
    </source>
</evidence>
<keyword evidence="7" id="KW-0645">Protease</keyword>
<dbReference type="CDD" id="cd08022">
    <property type="entry name" value="M28_PSMA_like"/>
    <property type="match status" value="1"/>
</dbReference>
<evidence type="ECO:0000256" key="8">
    <source>
        <dbReference type="ARBA" id="ARBA00022692"/>
    </source>
</evidence>
<dbReference type="PANTHER" id="PTHR10404:SF50">
    <property type="entry name" value="AMINOPEPTIDASE NAALADL1"/>
    <property type="match status" value="1"/>
</dbReference>
<dbReference type="InterPro" id="IPR007484">
    <property type="entry name" value="Peptidase_M28"/>
</dbReference>
<dbReference type="GO" id="GO:0016324">
    <property type="term" value="C:apical plasma membrane"/>
    <property type="evidence" value="ECO:0007669"/>
    <property type="project" value="UniProtKB-SubCell"/>
</dbReference>
<dbReference type="PANTHER" id="PTHR10404">
    <property type="entry name" value="N-ACETYLATED-ALPHA-LINKED ACIDIC DIPEPTIDASE"/>
    <property type="match status" value="1"/>
</dbReference>
<dbReference type="Gene3D" id="1.20.930.40">
    <property type="entry name" value="Transferrin receptor-like, dimerisation domain"/>
    <property type="match status" value="1"/>
</dbReference>
<dbReference type="CDD" id="cd02121">
    <property type="entry name" value="PA_GCPII_like"/>
    <property type="match status" value="1"/>
</dbReference>
<dbReference type="FunFam" id="3.50.30.30:FF:000021">
    <property type="entry name" value="N-acetylated alpha-linked acidic dipeptidase-like 1"/>
    <property type="match status" value="1"/>
</dbReference>
<dbReference type="AlphaFoldDB" id="A0A8C9W3Y5"/>
<evidence type="ECO:0000256" key="4">
    <source>
        <dbReference type="ARBA" id="ARBA00011738"/>
    </source>
</evidence>
<dbReference type="OrthoDB" id="5841748at2759"/>
<comment type="similarity">
    <text evidence="3">Belongs to the peptidase M28 family. M28B subfamily.</text>
</comment>
<evidence type="ECO:0000256" key="21">
    <source>
        <dbReference type="ARBA" id="ARBA00081462"/>
    </source>
</evidence>
<evidence type="ECO:0000256" key="15">
    <source>
        <dbReference type="ARBA" id="ARBA00023049"/>
    </source>
</evidence>
<evidence type="ECO:0000313" key="26">
    <source>
        <dbReference type="Proteomes" id="UP000694397"/>
    </source>
</evidence>
<evidence type="ECO:0000256" key="3">
    <source>
        <dbReference type="ARBA" id="ARBA00005634"/>
    </source>
</evidence>
<reference evidence="25 26" key="1">
    <citation type="submission" date="2019-04" db="EMBL/GenBank/DDBJ databases">
        <authorList>
            <consortium name="Wellcome Sanger Institute Data Sharing"/>
        </authorList>
    </citation>
    <scope>NUCLEOTIDE SEQUENCE [LARGE SCALE GENOMIC DNA]</scope>
</reference>
<dbReference type="GO" id="GO:0008237">
    <property type="term" value="F:metallopeptidase activity"/>
    <property type="evidence" value="ECO:0007669"/>
    <property type="project" value="UniProtKB-KW"/>
</dbReference>
<evidence type="ECO:0000256" key="20">
    <source>
        <dbReference type="ARBA" id="ARBA00068168"/>
    </source>
</evidence>
<name>A0A8C9W3Y5_SCLFO</name>